<dbReference type="InterPro" id="IPR039468">
    <property type="entry name" value="WDR19_WD40_rpt"/>
</dbReference>
<keyword evidence="5" id="KW-0970">Cilium biogenesis/degradation</keyword>
<keyword evidence="2" id="KW-0963">Cytoplasm</keyword>
<comment type="subcellular location">
    <subcellularLocation>
        <location evidence="1">Cytoplasm</location>
        <location evidence="1">Cytoskeleton</location>
        <location evidence="1">Cilium basal body</location>
    </subcellularLocation>
</comment>
<evidence type="ECO:0000256" key="7">
    <source>
        <dbReference type="ARBA" id="ARBA00023069"/>
    </source>
</evidence>
<evidence type="ECO:0000256" key="3">
    <source>
        <dbReference type="ARBA" id="ARBA00022574"/>
    </source>
</evidence>
<keyword evidence="9" id="KW-0966">Cell projection</keyword>
<dbReference type="Pfam" id="PF15911">
    <property type="entry name" value="Beta-prop_WDR19_2nd"/>
    <property type="match status" value="1"/>
</dbReference>
<organism evidence="14 15">
    <name type="scientific">Octopus sinensis</name>
    <name type="common">East Asian common octopus</name>
    <dbReference type="NCBI Taxonomy" id="2607531"/>
    <lineage>
        <taxon>Eukaryota</taxon>
        <taxon>Metazoa</taxon>
        <taxon>Spiralia</taxon>
        <taxon>Lophotrochozoa</taxon>
        <taxon>Mollusca</taxon>
        <taxon>Cephalopoda</taxon>
        <taxon>Coleoidea</taxon>
        <taxon>Octopodiformes</taxon>
        <taxon>Octopoda</taxon>
        <taxon>Incirrata</taxon>
        <taxon>Octopodidae</taxon>
        <taxon>Octopus</taxon>
    </lineage>
</organism>
<keyword evidence="14" id="KW-1185">Reference proteome</keyword>
<dbReference type="InterPro" id="IPR057855">
    <property type="entry name" value="Beta-prop_WDR19_1st"/>
</dbReference>
<dbReference type="Gene3D" id="1.25.40.470">
    <property type="match status" value="2"/>
</dbReference>
<dbReference type="GO" id="GO:0035721">
    <property type="term" value="P:intraciliary retrograde transport"/>
    <property type="evidence" value="ECO:0007669"/>
    <property type="project" value="InterPro"/>
</dbReference>
<keyword evidence="3" id="KW-0853">WD repeat</keyword>
<dbReference type="InterPro" id="IPR015943">
    <property type="entry name" value="WD40/YVTN_repeat-like_dom_sf"/>
</dbReference>
<evidence type="ECO:0000256" key="1">
    <source>
        <dbReference type="ARBA" id="ARBA00004120"/>
    </source>
</evidence>
<dbReference type="GO" id="GO:0005929">
    <property type="term" value="C:cilium"/>
    <property type="evidence" value="ECO:0007669"/>
    <property type="project" value="TreeGrafter"/>
</dbReference>
<name>A0A7E6F526_9MOLL</name>
<keyword evidence="6" id="KW-0802">TPR repeat</keyword>
<dbReference type="InterPro" id="IPR011990">
    <property type="entry name" value="TPR-like_helical_dom_sf"/>
</dbReference>
<keyword evidence="4" id="KW-0677">Repeat</keyword>
<dbReference type="Gene3D" id="2.130.10.10">
    <property type="entry name" value="YVTN repeat-like/Quinoprotein amine dehydrogenase"/>
    <property type="match status" value="1"/>
</dbReference>
<dbReference type="GO" id="GO:0030991">
    <property type="term" value="C:intraciliary transport particle A"/>
    <property type="evidence" value="ECO:0007669"/>
    <property type="project" value="TreeGrafter"/>
</dbReference>
<feature type="domain" description="WDR19 first beta-propeller" evidence="12">
    <location>
        <begin position="34"/>
        <end position="354"/>
    </location>
</feature>
<evidence type="ECO:0000259" key="10">
    <source>
        <dbReference type="Pfam" id="PF15911"/>
    </source>
</evidence>
<dbReference type="SUPFAM" id="SSF48452">
    <property type="entry name" value="TPR-like"/>
    <property type="match status" value="1"/>
</dbReference>
<evidence type="ECO:0000256" key="6">
    <source>
        <dbReference type="ARBA" id="ARBA00022803"/>
    </source>
</evidence>
<dbReference type="GO" id="GO:0060271">
    <property type="term" value="P:cilium assembly"/>
    <property type="evidence" value="ECO:0007669"/>
    <property type="project" value="TreeGrafter"/>
</dbReference>
<evidence type="ECO:0000313" key="14">
    <source>
        <dbReference type="Proteomes" id="UP000515154"/>
    </source>
</evidence>
<evidence type="ECO:0000256" key="5">
    <source>
        <dbReference type="ARBA" id="ARBA00022794"/>
    </source>
</evidence>
<protein>
    <submittedName>
        <fullName evidence="15">WD repeat-containing protein 19-like</fullName>
    </submittedName>
</protein>
<feature type="domain" description="WDR19 WD40 repeat" evidence="10">
    <location>
        <begin position="376"/>
        <end position="646"/>
    </location>
</feature>
<accession>A0A7E6F526</accession>
<dbReference type="InterPro" id="IPR001680">
    <property type="entry name" value="WD40_rpt"/>
</dbReference>
<feature type="domain" description="IF140/IFT172/WDR19 TPR" evidence="13">
    <location>
        <begin position="688"/>
        <end position="1059"/>
    </location>
</feature>
<evidence type="ECO:0000259" key="12">
    <source>
        <dbReference type="Pfam" id="PF23389"/>
    </source>
</evidence>
<dbReference type="InterPro" id="IPR040379">
    <property type="entry name" value="WDR19/dyf-2"/>
</dbReference>
<dbReference type="Pfam" id="PF24762">
    <property type="entry name" value="TPR_IF140-IFT172"/>
    <property type="match status" value="1"/>
</dbReference>
<dbReference type="SMART" id="SM00320">
    <property type="entry name" value="WD40"/>
    <property type="match status" value="5"/>
</dbReference>
<dbReference type="Pfam" id="PF23145">
    <property type="entry name" value="Zf_2nd_IFT121"/>
    <property type="match status" value="1"/>
</dbReference>
<dbReference type="Proteomes" id="UP000515154">
    <property type="component" value="Linkage group LG1"/>
</dbReference>
<proteinExistence type="predicted"/>
<sequence length="1358" mass="153740">MLVCHSSVCLLSRKPTMKDLFSIPKEQTGNGPIQFCWQRVNGNYLVIAGVDQVVRIYDRHGVLKNSINLQGQCTGMDWDHDGDVLAMVCDKVSTVYLWMSHSNETRNIDSGMKDPLTFLAWSKKGQLLAIGTMKGNLLLYNHHTSKKLPILGKHSKKITSGAWSSENLLALVSEDKYLTISNSEGDTLRQSQLGGDPTAIQFSEMKTDERSAMTEDTVSIVISQRYLLLYNINNPDNPIELRFNKSYGSIMAYCWHGDGYIVIGFSSGYFVGISTHIKEIGQELFSTHDHKEGLTNLALSPYLNKIATSGGSSIRIHEMNDSQEIYAIIQLEEDYTVDKMLWTEDGQLMAVSSFYGHLQVFLTKLPMLAVTYQTRIANLTSLLEVTVQDNVNNDSTLAISIDIEPSFIALGPSHLAVGMNNIAWFYHLGKGDKKLREVDYVGSVQSLKMNGIYVAAHIGDKIHLHILDANNCENDEFKQKQSRLFEGNKSHITHHAMTEDFLIFCTSSGLLQYFYMDDWKFVNEYKHTCGILKVFPHSMGNLIFIDDKFDGFVYNPANDQVVDVPKLDANVQGVLWETDPRHKGVFITFTESQISVYVYAKNTLHGSTCEFVYQCKTPFCQIPVLLNNGQVTLLNQSGRLVTMILSCFSLVMKTDLSEISKTKLQESLALCIKLRRWKDCLRLCDALGTKNNWEVVAEAALRNLEIDEAIAIYRQIKCPAMVMDLKEIGKTEEWNLLIGYVAMILKEFNLAQESFLSSTQPKEALEMRKDLLQWDSALQLAKVLDPESIPFISLESAEELELTGKYMEALNHYEQGITNQKEDEEHNKTCAGGTARMAIRIGDIRRGVKIASKISNRTLHKDCAEILESMKQWAESAALYEKGGFYDKAASSYIKCKNWNKVGELLHNVTSSKIHIQYAKAKEVDGHYKEAVEAYRLAKDWDNVIRIYLEFLQNPEAAAQIVKETKSVEGAKMVSQFFQKLDDFNTAIEFLVVSGCNDEAFQIAQMHDAMEIYARIIGNDASPEIYHNVAVYFAGEQNHLWAGKFFLLSQHYDQALRHLLMCKGEDREAIDLAIKTVKEANDIELTKQLSNYLLGDTDGLPKDAKYLFRLHMALSQYKEAASIAIIISKEEQNSGNYRHAHDVLFAMYQELKENKMKIPAEMSTNLMILHSYLLVKMCIKLKETVRAARLLVRVANNISKFPSHIIPILTTTVIQCHRAGLRNSSFSYAAMLLRDEYQRDIDPKLKKKIEGIVRKRDKSEEDELLTPCPFCQSSIPETLLVCPDCKMNIPYCIATGCHITKENLTACPKCQFPALYSEYIKLLESEEKCPMCSENILRNELTTVTDPKMFLPTSQGIE</sequence>
<dbReference type="InterPro" id="IPR036322">
    <property type="entry name" value="WD40_repeat_dom_sf"/>
</dbReference>
<evidence type="ECO:0000256" key="9">
    <source>
        <dbReference type="ARBA" id="ARBA00023273"/>
    </source>
</evidence>
<gene>
    <name evidence="15" type="primary">LOC115229308</name>
</gene>
<dbReference type="PANTHER" id="PTHR14920">
    <property type="entry name" value="OSMOTIC AVOIDANCE ABNORMAL PROTEIN 1/WD REPEAT MEMBRANE PROTEIN"/>
    <property type="match status" value="1"/>
</dbReference>
<keyword evidence="8" id="KW-0206">Cytoskeleton</keyword>
<dbReference type="PANTHER" id="PTHR14920:SF0">
    <property type="entry name" value="WD REPEAT DOMAIN 19"/>
    <property type="match status" value="1"/>
</dbReference>
<evidence type="ECO:0000259" key="11">
    <source>
        <dbReference type="Pfam" id="PF23145"/>
    </source>
</evidence>
<keyword evidence="7" id="KW-0969">Cilium</keyword>
<evidence type="ECO:0000259" key="13">
    <source>
        <dbReference type="Pfam" id="PF24762"/>
    </source>
</evidence>
<dbReference type="SUPFAM" id="SSF50978">
    <property type="entry name" value="WD40 repeat-like"/>
    <property type="match status" value="2"/>
</dbReference>
<evidence type="ECO:0000256" key="8">
    <source>
        <dbReference type="ARBA" id="ARBA00023212"/>
    </source>
</evidence>
<reference evidence="15" key="1">
    <citation type="submission" date="2025-08" db="UniProtKB">
        <authorList>
            <consortium name="RefSeq"/>
        </authorList>
    </citation>
    <scope>IDENTIFICATION</scope>
</reference>
<dbReference type="Pfam" id="PF23389">
    <property type="entry name" value="Beta-prop_WDR19_1st"/>
    <property type="match status" value="1"/>
</dbReference>
<evidence type="ECO:0000256" key="4">
    <source>
        <dbReference type="ARBA" id="ARBA00022737"/>
    </source>
</evidence>
<dbReference type="KEGG" id="osn:115229308"/>
<evidence type="ECO:0000313" key="15">
    <source>
        <dbReference type="RefSeq" id="XP_036362876.1"/>
    </source>
</evidence>
<feature type="domain" description="IFT121-like zinc finger" evidence="11">
    <location>
        <begin position="1290"/>
        <end position="1335"/>
    </location>
</feature>
<dbReference type="InterPro" id="IPR056170">
    <property type="entry name" value="Znf_IFT121-like"/>
</dbReference>
<dbReference type="FunFam" id="1.25.40.470:FF:000006">
    <property type="entry name" value="WD repeat-containing protein 19 isoform X1"/>
    <property type="match status" value="1"/>
</dbReference>
<dbReference type="RefSeq" id="XP_036362876.1">
    <property type="nucleotide sequence ID" value="XM_036506983.1"/>
</dbReference>
<dbReference type="FunFam" id="2.130.10.10:FF:000242">
    <property type="entry name" value="WD repeat domain 19, isoform CRA_a"/>
    <property type="match status" value="1"/>
</dbReference>
<dbReference type="InterPro" id="IPR056168">
    <property type="entry name" value="TPR_IF140/IFT172/WDR19"/>
</dbReference>
<evidence type="ECO:0000256" key="2">
    <source>
        <dbReference type="ARBA" id="ARBA00022490"/>
    </source>
</evidence>